<dbReference type="NCBIfam" id="TIGR00771">
    <property type="entry name" value="DcuC"/>
    <property type="match status" value="1"/>
</dbReference>
<dbReference type="InterPro" id="IPR018385">
    <property type="entry name" value="C4_dicarb_anaerob_car-like"/>
</dbReference>
<dbReference type="NCBIfam" id="NF037994">
    <property type="entry name" value="DcuC_1"/>
    <property type="match status" value="1"/>
</dbReference>
<keyword evidence="7" id="KW-0472">Membrane</keyword>
<evidence type="ECO:0000313" key="9">
    <source>
        <dbReference type="Proteomes" id="UP000462362"/>
    </source>
</evidence>
<dbReference type="Pfam" id="PF03606">
    <property type="entry name" value="DcuC"/>
    <property type="match status" value="1"/>
</dbReference>
<sequence>MSINVAFALIVVLITIYALIKRYETRCVLLASGFAMAIFSLKPMIAFQQFDASMTRSSLIIAICSAMGFAATISLTKCDVHLVALLTKPLRRLGVLLLPACMFVTGLCAVAIPSTAGLCAAVGPSMIPILIRSGFKPAIAAAAVVCSTTPALLNPGVAHNVFVSKIANMEVMEFIGRVTSPILLFSLAIIVGLTIVCFIYRDYKKPQHQTSESNELADNLPKKINPLYALAPLVPVVILLYVSLYTTMKMSVATAMLIGTFYALCVTRSNPAEVTKKFFDGMGKGYGNILGIIIAAGVFAAGLKAAGVIDLLVQTLTNANHLARIGGAFGPYLMGVLTGSGDAAAFAFNEAVTPNAPSFGLQIADLGWLAVISGSFGRLSSPLCGGLILVAGIASVNPMEIVKRSAPVMLLMVLAAYWLL</sequence>
<dbReference type="PANTHER" id="PTHR42002">
    <property type="entry name" value="ANAEROBIC C4-DICARBOXYLATE TRANSPORTER DCUC-RELATED"/>
    <property type="match status" value="1"/>
</dbReference>
<evidence type="ECO:0000256" key="2">
    <source>
        <dbReference type="ARBA" id="ARBA00005275"/>
    </source>
</evidence>
<accession>A0A6I3RYI1</accession>
<dbReference type="RefSeq" id="WP_008810999.1">
    <property type="nucleotide sequence ID" value="NZ_CAJUON010000007.1"/>
</dbReference>
<comment type="subcellular location">
    <subcellularLocation>
        <location evidence="1">Cell membrane</location>
        <topology evidence="1">Multi-pass membrane protein</topology>
    </subcellularLocation>
</comment>
<proteinExistence type="inferred from homology"/>
<keyword evidence="5" id="KW-0812">Transmembrane</keyword>
<evidence type="ECO:0000256" key="3">
    <source>
        <dbReference type="ARBA" id="ARBA00022448"/>
    </source>
</evidence>
<keyword evidence="3" id="KW-0813">Transport</keyword>
<evidence type="ECO:0000256" key="4">
    <source>
        <dbReference type="ARBA" id="ARBA00022475"/>
    </source>
</evidence>
<evidence type="ECO:0000256" key="1">
    <source>
        <dbReference type="ARBA" id="ARBA00004651"/>
    </source>
</evidence>
<gene>
    <name evidence="8" type="ORF">GMD42_01080</name>
</gene>
<evidence type="ECO:0000256" key="7">
    <source>
        <dbReference type="ARBA" id="ARBA00023136"/>
    </source>
</evidence>
<evidence type="ECO:0000256" key="6">
    <source>
        <dbReference type="ARBA" id="ARBA00022989"/>
    </source>
</evidence>
<evidence type="ECO:0000313" key="8">
    <source>
        <dbReference type="EMBL" id="MTU42235.1"/>
    </source>
</evidence>
<organism evidence="8 9">
    <name type="scientific">Parasutterella excrementihominis</name>
    <dbReference type="NCBI Taxonomy" id="487175"/>
    <lineage>
        <taxon>Bacteria</taxon>
        <taxon>Pseudomonadati</taxon>
        <taxon>Pseudomonadota</taxon>
        <taxon>Betaproteobacteria</taxon>
        <taxon>Burkholderiales</taxon>
        <taxon>Sutterellaceae</taxon>
        <taxon>Parasutterella</taxon>
    </lineage>
</organism>
<name>A0A6I3RYI1_9BURK</name>
<keyword evidence="4" id="KW-1003">Cell membrane</keyword>
<dbReference type="GO" id="GO:0015556">
    <property type="term" value="F:C4-dicarboxylate transmembrane transporter activity"/>
    <property type="evidence" value="ECO:0007669"/>
    <property type="project" value="InterPro"/>
</dbReference>
<dbReference type="Proteomes" id="UP000462362">
    <property type="component" value="Unassembled WGS sequence"/>
</dbReference>
<protein>
    <submittedName>
        <fullName evidence="8">TRAP transporter large permease subunit</fullName>
    </submittedName>
</protein>
<dbReference type="PANTHER" id="PTHR42002:SF2">
    <property type="entry name" value="ANAEROBIC C4-DICARBOXYLATE TRANSPORTER DCUC-RELATED"/>
    <property type="match status" value="1"/>
</dbReference>
<evidence type="ECO:0000256" key="5">
    <source>
        <dbReference type="ARBA" id="ARBA00022692"/>
    </source>
</evidence>
<keyword evidence="6" id="KW-1133">Transmembrane helix</keyword>
<dbReference type="GO" id="GO:0005886">
    <property type="term" value="C:plasma membrane"/>
    <property type="evidence" value="ECO:0007669"/>
    <property type="project" value="UniProtKB-SubCell"/>
</dbReference>
<comment type="caution">
    <text evidence="8">The sequence shown here is derived from an EMBL/GenBank/DDBJ whole genome shotgun (WGS) entry which is preliminary data.</text>
</comment>
<comment type="similarity">
    <text evidence="2">Belongs to the DcuC/DcuD transporter (TC 2.A.61) family.</text>
</comment>
<dbReference type="InterPro" id="IPR004669">
    <property type="entry name" value="C4_dicarb_anaerob_car"/>
</dbReference>
<dbReference type="EMBL" id="WNCL01000002">
    <property type="protein sequence ID" value="MTU42235.1"/>
    <property type="molecule type" value="Genomic_DNA"/>
</dbReference>
<dbReference type="AlphaFoldDB" id="A0A6I3RYI1"/>
<reference evidence="8 9" key="1">
    <citation type="journal article" date="2019" name="Nat. Med.">
        <title>A library of human gut bacterial isolates paired with longitudinal multiomics data enables mechanistic microbiome research.</title>
        <authorList>
            <person name="Poyet M."/>
            <person name="Groussin M."/>
            <person name="Gibbons S.M."/>
            <person name="Avila-Pacheco J."/>
            <person name="Jiang X."/>
            <person name="Kearney S.M."/>
            <person name="Perrotta A.R."/>
            <person name="Berdy B."/>
            <person name="Zhao S."/>
            <person name="Lieberman T.D."/>
            <person name="Swanson P.K."/>
            <person name="Smith M."/>
            <person name="Roesemann S."/>
            <person name="Alexander J.E."/>
            <person name="Rich S.A."/>
            <person name="Livny J."/>
            <person name="Vlamakis H."/>
            <person name="Clish C."/>
            <person name="Bullock K."/>
            <person name="Deik A."/>
            <person name="Scott J."/>
            <person name="Pierce K.A."/>
            <person name="Xavier R.J."/>
            <person name="Alm E.J."/>
        </authorList>
    </citation>
    <scope>NUCLEOTIDE SEQUENCE [LARGE SCALE GENOMIC DNA]</scope>
    <source>
        <strain evidence="8 9">BIOML-A2</strain>
    </source>
</reference>